<evidence type="ECO:0000313" key="8">
    <source>
        <dbReference type="Proteomes" id="UP000008694"/>
    </source>
</evidence>
<dbReference type="Proteomes" id="UP000008694">
    <property type="component" value="Unassembled WGS sequence"/>
</dbReference>
<dbReference type="Gramene" id="scaffold_104970.1">
    <property type="protein sequence ID" value="scaffold_104970.1"/>
    <property type="gene ID" value="scaffold_104970.1"/>
</dbReference>
<dbReference type="Gene3D" id="3.40.395.10">
    <property type="entry name" value="Adenoviral Proteinase, Chain A"/>
    <property type="match status" value="1"/>
</dbReference>
<dbReference type="InterPro" id="IPR038765">
    <property type="entry name" value="Papain-like_cys_pep_sf"/>
</dbReference>
<organism evidence="8">
    <name type="scientific">Arabidopsis lyrata subsp. lyrata</name>
    <name type="common">Lyre-leaved rock-cress</name>
    <dbReference type="NCBI Taxonomy" id="81972"/>
    <lineage>
        <taxon>Eukaryota</taxon>
        <taxon>Viridiplantae</taxon>
        <taxon>Streptophyta</taxon>
        <taxon>Embryophyta</taxon>
        <taxon>Tracheophyta</taxon>
        <taxon>Spermatophyta</taxon>
        <taxon>Magnoliopsida</taxon>
        <taxon>eudicotyledons</taxon>
        <taxon>Gunneridae</taxon>
        <taxon>Pentapetalae</taxon>
        <taxon>rosids</taxon>
        <taxon>malvids</taxon>
        <taxon>Brassicales</taxon>
        <taxon>Brassicaceae</taxon>
        <taxon>Camelineae</taxon>
        <taxon>Arabidopsis</taxon>
    </lineage>
</organism>
<evidence type="ECO:0000259" key="6">
    <source>
        <dbReference type="PROSITE" id="PS50600"/>
    </source>
</evidence>
<keyword evidence="3" id="KW-0378">Hydrolase</keyword>
<evidence type="ECO:0000256" key="3">
    <source>
        <dbReference type="ARBA" id="ARBA00022801"/>
    </source>
</evidence>
<keyword evidence="2" id="KW-0645">Protease</keyword>
<dbReference type="SUPFAM" id="SSF54001">
    <property type="entry name" value="Cysteine proteinases"/>
    <property type="match status" value="1"/>
</dbReference>
<dbReference type="HOGENOM" id="CLU_889502_0_0_1"/>
<comment type="similarity">
    <text evidence="1">Belongs to the peptidase C48 family.</text>
</comment>
<proteinExistence type="inferred from homology"/>
<dbReference type="AlphaFoldDB" id="D7KIL3"/>
<evidence type="ECO:0000256" key="2">
    <source>
        <dbReference type="ARBA" id="ARBA00022670"/>
    </source>
</evidence>
<gene>
    <name evidence="7" type="ORF">ARALYDRAFT_892176</name>
</gene>
<sequence>MRYTQEEETDIVHDTQDLRGSEKGQKRAPETDVHLLRSKRPRKCPKRYRDLSEKKIRTGTEDFFCLPEEVLAPFVKVSENLKKKFLSALRSYRQRHVVDASHVEAMLRLVCRRFHGPLSEKRIGIMDTWFTRTLCNEFPKFNKSKKKQAWSWTSLIKNYVCGVVPGRMNILGWYSDVDILYAPMSWGSDHWVALMIDLKTGKISIMDSLERANNKKAVDKIMKPIVVMLKAIVEDLVQDTNSTSPVATSFVYERLSDVSQNDQTGDCGPLSVKFIEQHSQGLGLDGISDDMVDCLRLQYALDIYEEFHQSLRG</sequence>
<reference evidence="8" key="1">
    <citation type="journal article" date="2011" name="Nat. Genet.">
        <title>The Arabidopsis lyrata genome sequence and the basis of rapid genome size change.</title>
        <authorList>
            <person name="Hu T.T."/>
            <person name="Pattyn P."/>
            <person name="Bakker E.G."/>
            <person name="Cao J."/>
            <person name="Cheng J.-F."/>
            <person name="Clark R.M."/>
            <person name="Fahlgren N."/>
            <person name="Fawcett J.A."/>
            <person name="Grimwood J."/>
            <person name="Gundlach H."/>
            <person name="Haberer G."/>
            <person name="Hollister J.D."/>
            <person name="Ossowski S."/>
            <person name="Ottilar R.P."/>
            <person name="Salamov A.A."/>
            <person name="Schneeberger K."/>
            <person name="Spannagl M."/>
            <person name="Wang X."/>
            <person name="Yang L."/>
            <person name="Nasrallah M.E."/>
            <person name="Bergelson J."/>
            <person name="Carrington J.C."/>
            <person name="Gaut B.S."/>
            <person name="Schmutz J."/>
            <person name="Mayer K.F.X."/>
            <person name="Van de Peer Y."/>
            <person name="Grigoriev I.V."/>
            <person name="Nordborg M."/>
            <person name="Weigel D."/>
            <person name="Guo Y.-L."/>
        </authorList>
    </citation>
    <scope>NUCLEOTIDE SEQUENCE [LARGE SCALE GENOMIC DNA]</scope>
    <source>
        <strain evidence="8">cv. MN47</strain>
    </source>
</reference>
<dbReference type="GO" id="GO:0016929">
    <property type="term" value="F:deSUMOylase activity"/>
    <property type="evidence" value="ECO:0007669"/>
    <property type="project" value="TreeGrafter"/>
</dbReference>
<feature type="region of interest" description="Disordered" evidence="5">
    <location>
        <begin position="1"/>
        <end position="35"/>
    </location>
</feature>
<dbReference type="eggNOG" id="ENOG502QQX4">
    <property type="taxonomic scope" value="Eukaryota"/>
</dbReference>
<keyword evidence="8" id="KW-1185">Reference proteome</keyword>
<accession>D7KIL3</accession>
<dbReference type="GO" id="GO:0016926">
    <property type="term" value="P:protein desumoylation"/>
    <property type="evidence" value="ECO:0007669"/>
    <property type="project" value="TreeGrafter"/>
</dbReference>
<dbReference type="GO" id="GO:0006508">
    <property type="term" value="P:proteolysis"/>
    <property type="evidence" value="ECO:0007669"/>
    <property type="project" value="UniProtKB-KW"/>
</dbReference>
<dbReference type="PROSITE" id="PS50600">
    <property type="entry name" value="ULP_PROTEASE"/>
    <property type="match status" value="1"/>
</dbReference>
<dbReference type="EMBL" id="GL348713">
    <property type="protein sequence ID" value="EFH67926.1"/>
    <property type="molecule type" value="Genomic_DNA"/>
</dbReference>
<protein>
    <recommendedName>
        <fullName evidence="6">Ubiquitin-like protease family profile domain-containing protein</fullName>
    </recommendedName>
</protein>
<feature type="compositionally biased region" description="Basic and acidic residues" evidence="5">
    <location>
        <begin position="10"/>
        <end position="35"/>
    </location>
</feature>
<evidence type="ECO:0000256" key="1">
    <source>
        <dbReference type="ARBA" id="ARBA00005234"/>
    </source>
</evidence>
<name>D7KIL3_ARALL</name>
<dbReference type="Pfam" id="PF02902">
    <property type="entry name" value="Peptidase_C48"/>
    <property type="match status" value="1"/>
</dbReference>
<evidence type="ECO:0000313" key="7">
    <source>
        <dbReference type="EMBL" id="EFH67926.1"/>
    </source>
</evidence>
<dbReference type="InterPro" id="IPR003653">
    <property type="entry name" value="Peptidase_C48_C"/>
</dbReference>
<dbReference type="GO" id="GO:0005634">
    <property type="term" value="C:nucleus"/>
    <property type="evidence" value="ECO:0007669"/>
    <property type="project" value="TreeGrafter"/>
</dbReference>
<evidence type="ECO:0000256" key="4">
    <source>
        <dbReference type="ARBA" id="ARBA00022807"/>
    </source>
</evidence>
<dbReference type="PANTHER" id="PTHR12606">
    <property type="entry name" value="SENTRIN/SUMO-SPECIFIC PROTEASE"/>
    <property type="match status" value="1"/>
</dbReference>
<keyword evidence="4" id="KW-0788">Thiol protease</keyword>
<dbReference type="PANTHER" id="PTHR12606:SF136">
    <property type="entry name" value="ULP1 PROTEASE FAMILY PROTEIN"/>
    <property type="match status" value="1"/>
</dbReference>
<evidence type="ECO:0000256" key="5">
    <source>
        <dbReference type="SAM" id="MobiDB-lite"/>
    </source>
</evidence>
<feature type="domain" description="Ubiquitin-like protease family profile" evidence="6">
    <location>
        <begin position="79"/>
        <end position="278"/>
    </location>
</feature>